<dbReference type="AlphaFoldDB" id="A0A0S7XNA2"/>
<proteinExistence type="inferred from homology"/>
<feature type="active site" description="Nucleophile" evidence="8">
    <location>
        <position position="86"/>
    </location>
</feature>
<dbReference type="InterPro" id="IPR010075">
    <property type="entry name" value="PRibForGlyAmidine_synth_PurQ"/>
</dbReference>
<dbReference type="GO" id="GO:0005524">
    <property type="term" value="F:ATP binding"/>
    <property type="evidence" value="ECO:0007669"/>
    <property type="project" value="UniProtKB-KW"/>
</dbReference>
<dbReference type="PROSITE" id="PS51273">
    <property type="entry name" value="GATASE_TYPE_1"/>
    <property type="match status" value="1"/>
</dbReference>
<evidence type="ECO:0000313" key="10">
    <source>
        <dbReference type="Proteomes" id="UP000052020"/>
    </source>
</evidence>
<dbReference type="EC" id="3.5.1.2" evidence="8"/>
<feature type="active site" evidence="8">
    <location>
        <position position="203"/>
    </location>
</feature>
<dbReference type="EMBL" id="LIZY01000052">
    <property type="protein sequence ID" value="KPJ63957.1"/>
    <property type="molecule type" value="Genomic_DNA"/>
</dbReference>
<evidence type="ECO:0000256" key="7">
    <source>
        <dbReference type="ARBA" id="ARBA00022962"/>
    </source>
</evidence>
<evidence type="ECO:0000256" key="2">
    <source>
        <dbReference type="ARBA" id="ARBA00022598"/>
    </source>
</evidence>
<feature type="active site" evidence="8">
    <location>
        <position position="205"/>
    </location>
</feature>
<dbReference type="SUPFAM" id="SSF52317">
    <property type="entry name" value="Class I glutamine amidotransferase-like"/>
    <property type="match status" value="1"/>
</dbReference>
<comment type="subcellular location">
    <subcellularLocation>
        <location evidence="8">Cytoplasm</location>
    </subcellularLocation>
</comment>
<dbReference type="CDD" id="cd01740">
    <property type="entry name" value="GATase1_FGAR_AT"/>
    <property type="match status" value="1"/>
</dbReference>
<protein>
    <recommendedName>
        <fullName evidence="8">Phosphoribosylformylglycinamidine synthase subunit PurQ</fullName>
        <shortName evidence="8">FGAM synthase</shortName>
        <ecNumber evidence="8">6.3.5.3</ecNumber>
    </recommendedName>
    <alternativeName>
        <fullName evidence="8">Formylglycinamide ribonucleotide amidotransferase subunit I</fullName>
        <shortName evidence="8">FGAR amidotransferase I</shortName>
        <shortName evidence="8">FGAR-AT I</shortName>
    </alternativeName>
    <alternativeName>
        <fullName evidence="8">Glutaminase PurQ</fullName>
        <ecNumber evidence="8">3.5.1.2</ecNumber>
    </alternativeName>
    <alternativeName>
        <fullName evidence="8">Phosphoribosylformylglycinamidine synthase subunit I</fullName>
    </alternativeName>
</protein>
<keyword evidence="6 8" id="KW-0067">ATP-binding</keyword>
<gene>
    <name evidence="8" type="primary">purQ</name>
    <name evidence="9" type="ORF">AMK68_02715</name>
</gene>
<evidence type="ECO:0000256" key="6">
    <source>
        <dbReference type="ARBA" id="ARBA00022840"/>
    </source>
</evidence>
<keyword evidence="4 8" id="KW-0658">Purine biosynthesis</keyword>
<dbReference type="GO" id="GO:0004359">
    <property type="term" value="F:glutaminase activity"/>
    <property type="evidence" value="ECO:0007669"/>
    <property type="project" value="UniProtKB-EC"/>
</dbReference>
<comment type="catalytic activity">
    <reaction evidence="8">
        <text>L-glutamine + H2O = L-glutamate + NH4(+)</text>
        <dbReference type="Rhea" id="RHEA:15889"/>
        <dbReference type="ChEBI" id="CHEBI:15377"/>
        <dbReference type="ChEBI" id="CHEBI:28938"/>
        <dbReference type="ChEBI" id="CHEBI:29985"/>
        <dbReference type="ChEBI" id="CHEBI:58359"/>
        <dbReference type="EC" id="3.5.1.2"/>
    </reaction>
</comment>
<dbReference type="GO" id="GO:0006189">
    <property type="term" value="P:'de novo' IMP biosynthetic process"/>
    <property type="evidence" value="ECO:0007669"/>
    <property type="project" value="UniProtKB-UniRule"/>
</dbReference>
<dbReference type="PIRSF" id="PIRSF001586">
    <property type="entry name" value="FGAM_synth_I"/>
    <property type="match status" value="1"/>
</dbReference>
<accession>A0A0S7XNA2</accession>
<dbReference type="EC" id="6.3.5.3" evidence="8"/>
<dbReference type="NCBIfam" id="TIGR01737">
    <property type="entry name" value="FGAM_synth_I"/>
    <property type="match status" value="1"/>
</dbReference>
<keyword evidence="5 8" id="KW-0378">Hydrolase</keyword>
<comment type="caution">
    <text evidence="9">The sequence shown here is derived from an EMBL/GenBank/DDBJ whole genome shotgun (WGS) entry which is preliminary data.</text>
</comment>
<keyword evidence="1 8" id="KW-0963">Cytoplasm</keyword>
<dbReference type="PATRIC" id="fig|1704032.3.peg.337"/>
<sequence>MKFGVVVFPGSNCDMDCYHVLADVKRQPVEYIWHGDTDLWRFDCIVLPGGFAHGDYLRAGAIARFSPVMGAVAEFAQRGRLVLGICNGFQVLLEAGMLPGAMRRNASQLFVCKYVHLRLENEQTPFTHRGKAGSVHRIPVAHGEGNYYADPETLQSLEANRQIVFRYCDGWGEITEEANPNGSADNVAGICNRQGNVLGLMPHPERCSESCMGSTDGLLIWDSVVSWTLRGAEREVGA</sequence>
<dbReference type="PANTHER" id="PTHR47552">
    <property type="entry name" value="PHOSPHORIBOSYLFORMYLGLYCINAMIDINE SYNTHASE SUBUNIT PURQ"/>
    <property type="match status" value="1"/>
</dbReference>
<dbReference type="HAMAP" id="MF_00421">
    <property type="entry name" value="PurQ"/>
    <property type="match status" value="1"/>
</dbReference>
<dbReference type="GO" id="GO:0004642">
    <property type="term" value="F:phosphoribosylformylglycinamidine synthase activity"/>
    <property type="evidence" value="ECO:0007669"/>
    <property type="project" value="UniProtKB-UniRule"/>
</dbReference>
<evidence type="ECO:0000313" key="9">
    <source>
        <dbReference type="EMBL" id="KPJ63957.1"/>
    </source>
</evidence>
<name>A0A0S7XNA2_9BACT</name>
<dbReference type="PANTHER" id="PTHR47552:SF1">
    <property type="entry name" value="PHOSPHORIBOSYLFORMYLGLYCINAMIDINE SYNTHASE SUBUNIT PURQ"/>
    <property type="match status" value="1"/>
</dbReference>
<comment type="pathway">
    <text evidence="8">Purine metabolism; IMP biosynthesis via de novo pathway; 5-amino-1-(5-phospho-D-ribosyl)imidazole from N(2)-formyl-N(1)-(5-phospho-D-ribosyl)glycinamide: step 1/2.</text>
</comment>
<evidence type="ECO:0000256" key="4">
    <source>
        <dbReference type="ARBA" id="ARBA00022755"/>
    </source>
</evidence>
<keyword evidence="3 8" id="KW-0547">Nucleotide-binding</keyword>
<evidence type="ECO:0000256" key="3">
    <source>
        <dbReference type="ARBA" id="ARBA00022741"/>
    </source>
</evidence>
<evidence type="ECO:0000256" key="1">
    <source>
        <dbReference type="ARBA" id="ARBA00022490"/>
    </source>
</evidence>
<evidence type="ECO:0000256" key="5">
    <source>
        <dbReference type="ARBA" id="ARBA00022801"/>
    </source>
</evidence>
<keyword evidence="7 8" id="KW-0315">Glutamine amidotransferase</keyword>
<dbReference type="GO" id="GO:0005737">
    <property type="term" value="C:cytoplasm"/>
    <property type="evidence" value="ECO:0007669"/>
    <property type="project" value="UniProtKB-SubCell"/>
</dbReference>
<keyword evidence="2 8" id="KW-0436">Ligase</keyword>
<comment type="catalytic activity">
    <reaction evidence="8">
        <text>N(2)-formyl-N(1)-(5-phospho-beta-D-ribosyl)glycinamide + L-glutamine + ATP + H2O = 2-formamido-N(1)-(5-O-phospho-beta-D-ribosyl)acetamidine + L-glutamate + ADP + phosphate + H(+)</text>
        <dbReference type="Rhea" id="RHEA:17129"/>
        <dbReference type="ChEBI" id="CHEBI:15377"/>
        <dbReference type="ChEBI" id="CHEBI:15378"/>
        <dbReference type="ChEBI" id="CHEBI:29985"/>
        <dbReference type="ChEBI" id="CHEBI:30616"/>
        <dbReference type="ChEBI" id="CHEBI:43474"/>
        <dbReference type="ChEBI" id="CHEBI:58359"/>
        <dbReference type="ChEBI" id="CHEBI:147286"/>
        <dbReference type="ChEBI" id="CHEBI:147287"/>
        <dbReference type="ChEBI" id="CHEBI:456216"/>
        <dbReference type="EC" id="6.3.5.3"/>
    </reaction>
</comment>
<comment type="subunit">
    <text evidence="8">Part of the FGAM synthase complex composed of 1 PurL, 1 PurQ and 2 PurS subunits.</text>
</comment>
<dbReference type="UniPathway" id="UPA00074">
    <property type="reaction ID" value="UER00128"/>
</dbReference>
<dbReference type="Pfam" id="PF13507">
    <property type="entry name" value="GATase_5"/>
    <property type="match status" value="1"/>
</dbReference>
<comment type="function">
    <text evidence="8">Part of the phosphoribosylformylglycinamidine synthase complex involved in the purines biosynthetic pathway. Catalyzes the ATP-dependent conversion of formylglycinamide ribonucleotide (FGAR) and glutamine to yield formylglycinamidine ribonucleotide (FGAM) and glutamate. The FGAM synthase complex is composed of three subunits. PurQ produces an ammonia molecule by converting glutamine to glutamate. PurL transfers the ammonia molecule to FGAR to form FGAM in an ATP-dependent manner. PurS interacts with PurQ and PurL and is thought to assist in the transfer of the ammonia molecule from PurQ to PurL.</text>
</comment>
<dbReference type="InterPro" id="IPR029062">
    <property type="entry name" value="Class_I_gatase-like"/>
</dbReference>
<reference evidence="9 10" key="1">
    <citation type="journal article" date="2015" name="Microbiome">
        <title>Genomic resolution of linkages in carbon, nitrogen, and sulfur cycling among widespread estuary sediment bacteria.</title>
        <authorList>
            <person name="Baker B.J."/>
            <person name="Lazar C.S."/>
            <person name="Teske A.P."/>
            <person name="Dick G.J."/>
        </authorList>
    </citation>
    <scope>NUCLEOTIDE SEQUENCE [LARGE SCALE GENOMIC DNA]</scope>
    <source>
        <strain evidence="9">DG_56</strain>
    </source>
</reference>
<dbReference type="Proteomes" id="UP000052020">
    <property type="component" value="Unassembled WGS sequence"/>
</dbReference>
<dbReference type="SMART" id="SM01211">
    <property type="entry name" value="GATase_5"/>
    <property type="match status" value="1"/>
</dbReference>
<organism evidence="9 10">
    <name type="scientific">candidate division KD3-62 bacterium DG_56</name>
    <dbReference type="NCBI Taxonomy" id="1704032"/>
    <lineage>
        <taxon>Bacteria</taxon>
        <taxon>candidate division KD3-62</taxon>
    </lineage>
</organism>
<dbReference type="Gene3D" id="3.40.50.880">
    <property type="match status" value="1"/>
</dbReference>
<dbReference type="NCBIfam" id="NF002957">
    <property type="entry name" value="PRK03619.1"/>
    <property type="match status" value="1"/>
</dbReference>
<evidence type="ECO:0000256" key="8">
    <source>
        <dbReference type="HAMAP-Rule" id="MF_00421"/>
    </source>
</evidence>